<keyword evidence="3" id="KW-1185">Reference proteome</keyword>
<evidence type="ECO:0000313" key="1">
    <source>
        <dbReference type="EMBL" id="SDR19674.1"/>
    </source>
</evidence>
<gene>
    <name evidence="2" type="ORF">FIV39_11345</name>
    <name evidence="1" type="ORF">SAMN04490186_3928</name>
</gene>
<evidence type="ECO:0000313" key="2">
    <source>
        <dbReference type="EMBL" id="TWR67309.1"/>
    </source>
</evidence>
<dbReference type="AlphaFoldDB" id="A0A1H1H2M7"/>
<dbReference type="Proteomes" id="UP000317267">
    <property type="component" value="Unassembled WGS sequence"/>
</dbReference>
<dbReference type="Proteomes" id="UP000198740">
    <property type="component" value="Unassembled WGS sequence"/>
</dbReference>
<reference evidence="2 4" key="2">
    <citation type="submission" date="2019-06" db="EMBL/GenBank/DDBJ databases">
        <title>Pseudomonas bimorpha sp. nov. isolated from bovine raw milk and skim milk concentrate.</title>
        <authorList>
            <person name="Hofmann K."/>
            <person name="Huptas C."/>
            <person name="Doll E."/>
            <person name="Scherer S."/>
            <person name="Wenning M."/>
        </authorList>
    </citation>
    <scope>NUCLEOTIDE SEQUENCE [LARGE SCALE GENOMIC DNA]</scope>
    <source>
        <strain evidence="2 4">DSM 17515</strain>
    </source>
</reference>
<dbReference type="EMBL" id="VFES01000005">
    <property type="protein sequence ID" value="TWR67309.1"/>
    <property type="molecule type" value="Genomic_DNA"/>
</dbReference>
<evidence type="ECO:0000313" key="3">
    <source>
        <dbReference type="Proteomes" id="UP000198740"/>
    </source>
</evidence>
<organism evidence="2 4">
    <name type="scientific">Pseudomonas grimontii</name>
    <dbReference type="NCBI Taxonomy" id="129847"/>
    <lineage>
        <taxon>Bacteria</taxon>
        <taxon>Pseudomonadati</taxon>
        <taxon>Pseudomonadota</taxon>
        <taxon>Gammaproteobacteria</taxon>
        <taxon>Pseudomonadales</taxon>
        <taxon>Pseudomonadaceae</taxon>
        <taxon>Pseudomonas</taxon>
    </lineage>
</organism>
<proteinExistence type="predicted"/>
<accession>A0A1H1H2M7</accession>
<protein>
    <submittedName>
        <fullName evidence="2">Uncharacterized protein</fullName>
    </submittedName>
</protein>
<dbReference type="EMBL" id="FNKM01000002">
    <property type="protein sequence ID" value="SDR19674.1"/>
    <property type="molecule type" value="Genomic_DNA"/>
</dbReference>
<dbReference type="RefSeq" id="WP_090403835.1">
    <property type="nucleotide sequence ID" value="NZ_FNKM01000002.1"/>
</dbReference>
<comment type="caution">
    <text evidence="2">The sequence shown here is derived from an EMBL/GenBank/DDBJ whole genome shotgun (WGS) entry which is preliminary data.</text>
</comment>
<name>A0A1H1H2M7_9PSED</name>
<sequence>MSEQTLQALLAERVTAFANSNKPVEIIDEHVKKMFTSVVDNCFGRYGDMGKQVEEAIKAALPANLSTIFELTRYNAMIAAALKEKWENSGVEADMVRLAQQQIDEVLNKDAMPEVISLEALMEAFVEDHKESAAEEHWEHPDIRFQPSDYGGLHIYFDKKPKDHSASSYSRSSERSEYMLDNAIHISFDRNGKDRDEKGREVGTMYSAKIDGEKISQTLRFRSPFEKMVAALYFGSSKIIVDCDEDEFSYGIYD</sequence>
<reference evidence="1 3" key="1">
    <citation type="submission" date="2016-10" db="EMBL/GenBank/DDBJ databases">
        <authorList>
            <person name="Varghese N."/>
            <person name="Submissions S."/>
        </authorList>
    </citation>
    <scope>NUCLEOTIDE SEQUENCE [LARGE SCALE GENOMIC DNA]</scope>
    <source>
        <strain evidence="1 3">BS2976</strain>
    </source>
</reference>
<evidence type="ECO:0000313" key="4">
    <source>
        <dbReference type="Proteomes" id="UP000317267"/>
    </source>
</evidence>
<dbReference type="OrthoDB" id="6507185at2"/>